<evidence type="ECO:0000256" key="1">
    <source>
        <dbReference type="ARBA" id="ARBA00022786"/>
    </source>
</evidence>
<evidence type="ECO:0000256" key="2">
    <source>
        <dbReference type="PROSITE-ProRule" id="PRU00104"/>
    </source>
</evidence>
<dbReference type="InterPro" id="IPR035983">
    <property type="entry name" value="Hect_E3_ubiquitin_ligase"/>
</dbReference>
<dbReference type="Gene3D" id="3.30.2160.10">
    <property type="entry name" value="Hect, E3 ligase catalytic domain"/>
    <property type="match status" value="1"/>
</dbReference>
<dbReference type="InterPro" id="IPR000569">
    <property type="entry name" value="HECT_dom"/>
</dbReference>
<dbReference type="PANTHER" id="PTHR46654:SF1">
    <property type="entry name" value="E3 UBIQUITIN-PROTEIN LIGASE HECTD3"/>
    <property type="match status" value="1"/>
</dbReference>
<feature type="active site" description="Glycyl thioester intermediate" evidence="2">
    <location>
        <position position="978"/>
    </location>
</feature>
<dbReference type="PROSITE" id="PS50237">
    <property type="entry name" value="HECT"/>
    <property type="match status" value="1"/>
</dbReference>
<sequence>MFRHGHSDLQLSFVLSAPGSTVEVASWGVLNLGGSAALQRQPVMEAVSRLSETGAVSFNYAPTTGTIIRHSVRDSHGAFMKESNGSCAKQMEFLLLSYSRLLLGKALFSQEKARESVADRLHKCLSYTSLTGVSSLSNILDSESRKRSHCLLSQCFAYLLLPDVLQETAGVSTSLTILDAVITDPGSFLLSATEFSTALILVLLRTATVQFRSTRHLALTCVQKLVSNPAVRLPCTALLVEYFRPVFKMIVGLCKRDKMTSAVVQIGVTLLADLYQRCKGLRDVEMPLTMNTTVPFHIVVCARVIMKALLSDPPSALPYSFSEKLGRSSGIFFELLKGLTTTDGNETLRVKFTSQSEATVVDNRNYEIELAYARKGKVFVGWDATAKPDEDVPYVGYQIDVSGDIYVFKNGTKSTKPLNIRARGGERIVVHCFHARRIIEMTMMRGASKELATRFDLAAEEFSSLSVPFVLLENAADAQLHLQSLGATSYSNTARQLFYGIEHEPNRLDSVAPQSHSFYTELNFFLKTLSPEVLSQLQLVSTGSPCKEVRVGAHELAEFQLLTAVVNSNVYEGEISLGALAPYVHRLGIFDAVTMSLAPLLNLRRQSELLNIFRFLKNLCSPETEKHIQSMVMKPFLNRAGKKAHVTLHTMQAQMSPSLGPYPTLMSSLFGQLYVQLHQNSCETYYASPMFFVKLAGFGSTDAGGPYRDALSQLATEIMTRHPSKLFQLNPLFAIYGNGSAVMPNTQTLQTSQTSLMLEFLGKLFASFFVTNDILAVELPPLFWKLLVGEKTTANDLVSLDSTLKDTLDPVTLLQTTETDLEDRFPGVKNLWSDVVANHPSLLLDVQLPPDDMEGAELLARCIVENTIDCFRVCIDHMRRGFHQVLPLYTLEAFRWQTVELAICGAKKLSFEAFKRECDIQLGTAEADMFLEVLQSMTDEDRALLLRFITGQSRLPLKSRIKIQSSGTKNTLPTSSTCFFTFRVPSYTSSQIMMDRLLYAARQCKAIDADGQAREIILNS</sequence>
<dbReference type="InterPro" id="IPR042469">
    <property type="entry name" value="HECTD3"/>
</dbReference>
<dbReference type="GO" id="GO:0004842">
    <property type="term" value="F:ubiquitin-protein transferase activity"/>
    <property type="evidence" value="ECO:0007669"/>
    <property type="project" value="InterPro"/>
</dbReference>
<gene>
    <name evidence="4" type="ORF">ADEAN_000911700</name>
</gene>
<keyword evidence="1 2" id="KW-0833">Ubl conjugation pathway</keyword>
<dbReference type="EMBL" id="LR877166">
    <property type="protein sequence ID" value="CAD2221585.1"/>
    <property type="molecule type" value="Genomic_DNA"/>
</dbReference>
<evidence type="ECO:0000259" key="3">
    <source>
        <dbReference type="PROSITE" id="PS50237"/>
    </source>
</evidence>
<reference evidence="4 5" key="1">
    <citation type="submission" date="2020-08" db="EMBL/GenBank/DDBJ databases">
        <authorList>
            <person name="Newling K."/>
            <person name="Davey J."/>
            <person name="Forrester S."/>
        </authorList>
    </citation>
    <scope>NUCLEOTIDE SEQUENCE [LARGE SCALE GENOMIC DNA]</scope>
    <source>
        <strain evidence="5">Crithidia deanei Carvalho (ATCC PRA-265)</strain>
    </source>
</reference>
<dbReference type="Proteomes" id="UP000515908">
    <property type="component" value="Chromosome 22"/>
</dbReference>
<accession>A0A7G2CQ18</accession>
<dbReference type="Gene3D" id="3.30.2410.10">
    <property type="entry name" value="Hect, E3 ligase catalytic domain"/>
    <property type="match status" value="1"/>
</dbReference>
<dbReference type="SMART" id="SM00119">
    <property type="entry name" value="HECTc"/>
    <property type="match status" value="1"/>
</dbReference>
<evidence type="ECO:0000313" key="5">
    <source>
        <dbReference type="Proteomes" id="UP000515908"/>
    </source>
</evidence>
<proteinExistence type="predicted"/>
<dbReference type="Gene3D" id="3.90.1750.10">
    <property type="entry name" value="Hect, E3 ligase catalytic domains"/>
    <property type="match status" value="1"/>
</dbReference>
<feature type="domain" description="HECT" evidence="3">
    <location>
        <begin position="693"/>
        <end position="1010"/>
    </location>
</feature>
<dbReference type="SUPFAM" id="SSF56204">
    <property type="entry name" value="Hect, E3 ligase catalytic domain"/>
    <property type="match status" value="1"/>
</dbReference>
<dbReference type="AlphaFoldDB" id="A0A7G2CQ18"/>
<keyword evidence="4" id="KW-0808">Transferase</keyword>
<protein>
    <submittedName>
        <fullName evidence="4">HECT-domain (Ubiquitin-transferase), putative</fullName>
    </submittedName>
</protein>
<dbReference type="PANTHER" id="PTHR46654">
    <property type="entry name" value="E3 UBIQUITIN-PROTEIN LIGASE HECTD3"/>
    <property type="match status" value="1"/>
</dbReference>
<evidence type="ECO:0000313" key="4">
    <source>
        <dbReference type="EMBL" id="CAD2221585.1"/>
    </source>
</evidence>
<name>A0A7G2CQ18_9TRYP</name>
<organism evidence="4 5">
    <name type="scientific">Angomonas deanei</name>
    <dbReference type="NCBI Taxonomy" id="59799"/>
    <lineage>
        <taxon>Eukaryota</taxon>
        <taxon>Discoba</taxon>
        <taxon>Euglenozoa</taxon>
        <taxon>Kinetoplastea</taxon>
        <taxon>Metakinetoplastina</taxon>
        <taxon>Trypanosomatida</taxon>
        <taxon>Trypanosomatidae</taxon>
        <taxon>Strigomonadinae</taxon>
        <taxon>Angomonas</taxon>
    </lineage>
</organism>
<dbReference type="VEuPathDB" id="TriTrypDB:ADEAN_000911700"/>
<dbReference type="GO" id="GO:0005737">
    <property type="term" value="C:cytoplasm"/>
    <property type="evidence" value="ECO:0007669"/>
    <property type="project" value="TreeGrafter"/>
</dbReference>
<keyword evidence="5" id="KW-1185">Reference proteome</keyword>
<dbReference type="Pfam" id="PF00632">
    <property type="entry name" value="HECT"/>
    <property type="match status" value="1"/>
</dbReference>